<name>A0A139ADW4_GONPJ</name>
<protein>
    <submittedName>
        <fullName evidence="2">Uncharacterized protein</fullName>
    </submittedName>
</protein>
<reference evidence="2 3" key="1">
    <citation type="journal article" date="2015" name="Genome Biol. Evol.">
        <title>Phylogenomic analyses indicate that early fungi evolved digesting cell walls of algal ancestors of land plants.</title>
        <authorList>
            <person name="Chang Y."/>
            <person name="Wang S."/>
            <person name="Sekimoto S."/>
            <person name="Aerts A.L."/>
            <person name="Choi C."/>
            <person name="Clum A."/>
            <person name="LaButti K.M."/>
            <person name="Lindquist E.A."/>
            <person name="Yee Ngan C."/>
            <person name="Ohm R.A."/>
            <person name="Salamov A.A."/>
            <person name="Grigoriev I.V."/>
            <person name="Spatafora J.W."/>
            <person name="Berbee M.L."/>
        </authorList>
    </citation>
    <scope>NUCLEOTIDE SEQUENCE [LARGE SCALE GENOMIC DNA]</scope>
    <source>
        <strain evidence="2 3">JEL478</strain>
    </source>
</reference>
<feature type="region of interest" description="Disordered" evidence="1">
    <location>
        <begin position="139"/>
        <end position="159"/>
    </location>
</feature>
<keyword evidence="3" id="KW-1185">Reference proteome</keyword>
<sequence>MMMAYNILSMARADGSDGFLGWTASWESVQDMLPFHAFQTLFAYFLHFCLQNSFSQTPPCSTLRPGRGVWGPERLAEHHLCGIGLLRHGMGTAYWRRNEKNCDGVFRQCSPPWFARGSPGGVCIVLPSGRSHLFRSQQSRQAAGRHCRSQENKEESPET</sequence>
<gene>
    <name evidence="2" type="ORF">M427DRAFT_332542</name>
</gene>
<dbReference type="EMBL" id="KQ965765">
    <property type="protein sequence ID" value="KXS14950.1"/>
    <property type="molecule type" value="Genomic_DNA"/>
</dbReference>
<evidence type="ECO:0000313" key="2">
    <source>
        <dbReference type="EMBL" id="KXS14950.1"/>
    </source>
</evidence>
<evidence type="ECO:0000313" key="3">
    <source>
        <dbReference type="Proteomes" id="UP000070544"/>
    </source>
</evidence>
<evidence type="ECO:0000256" key="1">
    <source>
        <dbReference type="SAM" id="MobiDB-lite"/>
    </source>
</evidence>
<feature type="compositionally biased region" description="Basic and acidic residues" evidence="1">
    <location>
        <begin position="148"/>
        <end position="159"/>
    </location>
</feature>
<organism evidence="2 3">
    <name type="scientific">Gonapodya prolifera (strain JEL478)</name>
    <name type="common">Monoblepharis prolifera</name>
    <dbReference type="NCBI Taxonomy" id="1344416"/>
    <lineage>
        <taxon>Eukaryota</taxon>
        <taxon>Fungi</taxon>
        <taxon>Fungi incertae sedis</taxon>
        <taxon>Chytridiomycota</taxon>
        <taxon>Chytridiomycota incertae sedis</taxon>
        <taxon>Monoblepharidomycetes</taxon>
        <taxon>Monoblepharidales</taxon>
        <taxon>Gonapodyaceae</taxon>
        <taxon>Gonapodya</taxon>
    </lineage>
</organism>
<proteinExistence type="predicted"/>
<accession>A0A139ADW4</accession>
<dbReference type="Proteomes" id="UP000070544">
    <property type="component" value="Unassembled WGS sequence"/>
</dbReference>
<dbReference type="AlphaFoldDB" id="A0A139ADW4"/>